<sequence>MDPESGLSVKRDRSTLGEIILKSGSVMLGYLKDPIATNKCMKENKWFYTGDVDIMHADGYLEIKNRSKDIIINGDENLNIIEVESVLYAHPTINETVVVARPNEY</sequence>
<comment type="similarity">
    <text evidence="1">Belongs to the ATP-dependent AMP-binding enzyme family.</text>
</comment>
<evidence type="ECO:0008006" key="5">
    <source>
        <dbReference type="Google" id="ProtNLM"/>
    </source>
</evidence>
<dbReference type="InterPro" id="IPR042099">
    <property type="entry name" value="ANL_N_sf"/>
</dbReference>
<dbReference type="PANTHER" id="PTHR43859:SF57">
    <property type="entry name" value="ACYL-ACTIVATING ENZYME 8-RELATED"/>
    <property type="match status" value="1"/>
</dbReference>
<evidence type="ECO:0000256" key="1">
    <source>
        <dbReference type="ARBA" id="ARBA00006432"/>
    </source>
</evidence>
<accession>A0ABR2CYY7</accession>
<dbReference type="Gene3D" id="3.40.50.12780">
    <property type="entry name" value="N-terminal domain of ligase-like"/>
    <property type="match status" value="1"/>
</dbReference>
<evidence type="ECO:0000313" key="3">
    <source>
        <dbReference type="EMBL" id="KAK8526252.1"/>
    </source>
</evidence>
<reference evidence="3 4" key="1">
    <citation type="journal article" date="2024" name="G3 (Bethesda)">
        <title>Genome assembly of Hibiscus sabdariffa L. provides insights into metabolisms of medicinal natural products.</title>
        <authorList>
            <person name="Kim T."/>
        </authorList>
    </citation>
    <scope>NUCLEOTIDE SEQUENCE [LARGE SCALE GENOMIC DNA]</scope>
    <source>
        <strain evidence="3">TK-2024</strain>
        <tissue evidence="3">Old leaves</tissue>
    </source>
</reference>
<comment type="caution">
    <text evidence="3">The sequence shown here is derived from an EMBL/GenBank/DDBJ whole genome shotgun (WGS) entry which is preliminary data.</text>
</comment>
<protein>
    <recommendedName>
        <fullName evidence="5">AMP-dependent synthetase/ligase domain-containing protein</fullName>
    </recommendedName>
</protein>
<dbReference type="PANTHER" id="PTHR43859">
    <property type="entry name" value="ACYL-ACTIVATING ENZYME"/>
    <property type="match status" value="1"/>
</dbReference>
<name>A0ABR2CYY7_9ROSI</name>
<evidence type="ECO:0000256" key="2">
    <source>
        <dbReference type="ARBA" id="ARBA00022598"/>
    </source>
</evidence>
<keyword evidence="4" id="KW-1185">Reference proteome</keyword>
<evidence type="ECO:0000313" key="4">
    <source>
        <dbReference type="Proteomes" id="UP001472677"/>
    </source>
</evidence>
<dbReference type="EMBL" id="JBBPBM010000039">
    <property type="protein sequence ID" value="KAK8526252.1"/>
    <property type="molecule type" value="Genomic_DNA"/>
</dbReference>
<dbReference type="Proteomes" id="UP001472677">
    <property type="component" value="Unassembled WGS sequence"/>
</dbReference>
<dbReference type="SUPFAM" id="SSF56801">
    <property type="entry name" value="Acetyl-CoA synthetase-like"/>
    <property type="match status" value="1"/>
</dbReference>
<proteinExistence type="inferred from homology"/>
<dbReference type="InterPro" id="IPR045851">
    <property type="entry name" value="AMP-bd_C_sf"/>
</dbReference>
<organism evidence="3 4">
    <name type="scientific">Hibiscus sabdariffa</name>
    <name type="common">roselle</name>
    <dbReference type="NCBI Taxonomy" id="183260"/>
    <lineage>
        <taxon>Eukaryota</taxon>
        <taxon>Viridiplantae</taxon>
        <taxon>Streptophyta</taxon>
        <taxon>Embryophyta</taxon>
        <taxon>Tracheophyta</taxon>
        <taxon>Spermatophyta</taxon>
        <taxon>Magnoliopsida</taxon>
        <taxon>eudicotyledons</taxon>
        <taxon>Gunneridae</taxon>
        <taxon>Pentapetalae</taxon>
        <taxon>rosids</taxon>
        <taxon>malvids</taxon>
        <taxon>Malvales</taxon>
        <taxon>Malvaceae</taxon>
        <taxon>Malvoideae</taxon>
        <taxon>Hibiscus</taxon>
    </lineage>
</organism>
<gene>
    <name evidence="3" type="ORF">V6N12_020731</name>
</gene>
<dbReference type="Gene3D" id="3.30.300.30">
    <property type="match status" value="1"/>
</dbReference>
<keyword evidence="2" id="KW-0436">Ligase</keyword>